<comment type="caution">
    <text evidence="1">The sequence shown here is derived from an EMBL/GenBank/DDBJ whole genome shotgun (WGS) entry which is preliminary data.</text>
</comment>
<sequence length="81" mass="9334">MSINSVTHYPVSNPSLKTFNQYSRNDAKGWAILRIGDPNTYISEPYVYVIDYSLKYSSISFFDEHEEVFLNIIGPGWNIPI</sequence>
<dbReference type="Proteomes" id="UP000033866">
    <property type="component" value="Unassembled WGS sequence"/>
</dbReference>
<protein>
    <submittedName>
        <fullName evidence="1">Uncharacterized protein</fullName>
    </submittedName>
</protein>
<organism evidence="1 2">
    <name type="scientific">candidate division WS6 bacterium GW2011_GWE1_34_7</name>
    <dbReference type="NCBI Taxonomy" id="1619093"/>
    <lineage>
        <taxon>Bacteria</taxon>
        <taxon>Candidatus Dojkabacteria</taxon>
    </lineage>
</organism>
<evidence type="ECO:0000313" key="2">
    <source>
        <dbReference type="Proteomes" id="UP000033866"/>
    </source>
</evidence>
<dbReference type="EMBL" id="LBPV01000061">
    <property type="protein sequence ID" value="KKP63867.1"/>
    <property type="molecule type" value="Genomic_DNA"/>
</dbReference>
<name>A0A0G0E920_9BACT</name>
<reference evidence="1 2" key="1">
    <citation type="journal article" date="2015" name="Nature">
        <title>rRNA introns, odd ribosomes, and small enigmatic genomes across a large radiation of phyla.</title>
        <authorList>
            <person name="Brown C.T."/>
            <person name="Hug L.A."/>
            <person name="Thomas B.C."/>
            <person name="Sharon I."/>
            <person name="Castelle C.J."/>
            <person name="Singh A."/>
            <person name="Wilkins M.J."/>
            <person name="Williams K.H."/>
            <person name="Banfield J.F."/>
        </authorList>
    </citation>
    <scope>NUCLEOTIDE SEQUENCE [LARGE SCALE GENOMIC DNA]</scope>
</reference>
<dbReference type="AlphaFoldDB" id="A0A0G0E920"/>
<gene>
    <name evidence="1" type="ORF">UR61_C0061G0007</name>
</gene>
<feature type="non-terminal residue" evidence="1">
    <location>
        <position position="81"/>
    </location>
</feature>
<proteinExistence type="predicted"/>
<evidence type="ECO:0000313" key="1">
    <source>
        <dbReference type="EMBL" id="KKP63867.1"/>
    </source>
</evidence>
<accession>A0A0G0E920</accession>